<dbReference type="RefSeq" id="WP_111626067.1">
    <property type="nucleotide sequence ID" value="NZ_QLLQ01000034.1"/>
</dbReference>
<dbReference type="AlphaFoldDB" id="A0A327RKW6"/>
<dbReference type="EMBL" id="QLLQ01000034">
    <property type="protein sequence ID" value="RAJ17539.1"/>
    <property type="molecule type" value="Genomic_DNA"/>
</dbReference>
<sequence>MKNNFDKESNLYRFIKVNGLDKITKIKVSDVSKNIYLNQEQVDNLKHIKENLYEFNGDFLIPENYS</sequence>
<dbReference type="Proteomes" id="UP000248987">
    <property type="component" value="Unassembled WGS sequence"/>
</dbReference>
<evidence type="ECO:0000313" key="2">
    <source>
        <dbReference type="Proteomes" id="UP000248987"/>
    </source>
</evidence>
<comment type="caution">
    <text evidence="1">The sequence shown here is derived from an EMBL/GenBank/DDBJ whole genome shotgun (WGS) entry which is preliminary data.</text>
</comment>
<accession>A0A327RKW6</accession>
<evidence type="ECO:0000313" key="1">
    <source>
        <dbReference type="EMBL" id="RAJ17539.1"/>
    </source>
</evidence>
<reference evidence="1 2" key="1">
    <citation type="submission" date="2018-06" db="EMBL/GenBank/DDBJ databases">
        <title>Genomic Encyclopedia of Archaeal and Bacterial Type Strains, Phase II (KMG-II): from individual species to whole genera.</title>
        <authorList>
            <person name="Goeker M."/>
        </authorList>
    </citation>
    <scope>NUCLEOTIDE SEQUENCE [LARGE SCALE GENOMIC DNA]</scope>
    <source>
        <strain evidence="1 2">DSM 12408</strain>
    </source>
</reference>
<gene>
    <name evidence="1" type="ORF">LX77_03865</name>
</gene>
<protein>
    <submittedName>
        <fullName evidence="1">Uncharacterized protein</fullName>
    </submittedName>
</protein>
<proteinExistence type="predicted"/>
<organism evidence="1 2">
    <name type="scientific">Gelidibacter algens</name>
    <dbReference type="NCBI Taxonomy" id="49280"/>
    <lineage>
        <taxon>Bacteria</taxon>
        <taxon>Pseudomonadati</taxon>
        <taxon>Bacteroidota</taxon>
        <taxon>Flavobacteriia</taxon>
        <taxon>Flavobacteriales</taxon>
        <taxon>Flavobacteriaceae</taxon>
        <taxon>Gelidibacter</taxon>
    </lineage>
</organism>
<name>A0A327RKW6_9FLAO</name>
<keyword evidence="2" id="KW-1185">Reference proteome</keyword>